<dbReference type="GeneID" id="66976161"/>
<protein>
    <recommendedName>
        <fullName evidence="3">DUF2281 domain-containing protein</fullName>
    </recommendedName>
</protein>
<sequence length="82" mass="9719">MGNNNKSERLKRVNYKLENLPENLLREVDLFIDYLTEEESSNIPQWQQSIVLDRIENSTEFVDAFEMLAQLNPDSAFAQYYE</sequence>
<evidence type="ECO:0000313" key="1">
    <source>
        <dbReference type="EMBL" id="EHO11046.1"/>
    </source>
</evidence>
<comment type="caution">
    <text evidence="1">The sequence shown here is derived from an EMBL/GenBank/DDBJ whole genome shotgun (WGS) entry which is preliminary data.</text>
</comment>
<dbReference type="EMBL" id="AGEE01000023">
    <property type="protein sequence ID" value="EHO11046.1"/>
    <property type="molecule type" value="Genomic_DNA"/>
</dbReference>
<name>A0AAV3F231_9FLAO</name>
<proteinExistence type="predicted"/>
<reference evidence="1 2" key="1">
    <citation type="submission" date="2011-11" db="EMBL/GenBank/DDBJ databases">
        <title>The Genome Sequence of Myroides odoratimimus CIP 101113.</title>
        <authorList>
            <person name="Earl A."/>
            <person name="Ward D."/>
            <person name="Feldgarden M."/>
            <person name="Gevers D."/>
            <person name="Huys G."/>
            <person name="Young S.K."/>
            <person name="Zeng Q."/>
            <person name="Gargeya S."/>
            <person name="Fitzgerald M."/>
            <person name="Haas B."/>
            <person name="Abouelleil A."/>
            <person name="Alvarado L."/>
            <person name="Arachchi H.M."/>
            <person name="Berlin A."/>
            <person name="Brown A."/>
            <person name="Chapman S.B."/>
            <person name="Chen Z."/>
            <person name="Dunbar C."/>
            <person name="Freedman E."/>
            <person name="Gearin G."/>
            <person name="Goldberg J."/>
            <person name="Griggs A."/>
            <person name="Gujja S."/>
            <person name="Heiman D."/>
            <person name="Howarth C."/>
            <person name="Larson L."/>
            <person name="Lui A."/>
            <person name="MacDonald P.J.P."/>
            <person name="Montmayeur A."/>
            <person name="Murphy C."/>
            <person name="Neiman D."/>
            <person name="Pearson M."/>
            <person name="Priest M."/>
            <person name="Roberts A."/>
            <person name="Saif S."/>
            <person name="Shea T."/>
            <person name="Shenoy N."/>
            <person name="Sisk P."/>
            <person name="Stolte C."/>
            <person name="Sykes S."/>
            <person name="Wortman J."/>
            <person name="Nusbaum C."/>
            <person name="Birren B."/>
        </authorList>
    </citation>
    <scope>NUCLEOTIDE SEQUENCE [LARGE SCALE GENOMIC DNA]</scope>
    <source>
        <strain evidence="1 2">CIP 101113</strain>
    </source>
</reference>
<organism evidence="1 2">
    <name type="scientific">Myroides odoratimimus CIP 101113</name>
    <dbReference type="NCBI Taxonomy" id="883154"/>
    <lineage>
        <taxon>Bacteria</taxon>
        <taxon>Pseudomonadati</taxon>
        <taxon>Bacteroidota</taxon>
        <taxon>Flavobacteriia</taxon>
        <taxon>Flavobacteriales</taxon>
        <taxon>Flavobacteriaceae</taxon>
        <taxon>Myroides</taxon>
    </lineage>
</organism>
<evidence type="ECO:0008006" key="3">
    <source>
        <dbReference type="Google" id="ProtNLM"/>
    </source>
</evidence>
<gene>
    <name evidence="1" type="ORF">HMPREF9715_02130</name>
</gene>
<dbReference type="Proteomes" id="UP000004834">
    <property type="component" value="Unassembled WGS sequence"/>
</dbReference>
<dbReference type="AlphaFoldDB" id="A0AAV3F231"/>
<evidence type="ECO:0000313" key="2">
    <source>
        <dbReference type="Proteomes" id="UP000004834"/>
    </source>
</evidence>
<dbReference type="RefSeq" id="WP_006259995.1">
    <property type="nucleotide sequence ID" value="NZ_JH590837.1"/>
</dbReference>
<accession>A0AAV3F231</accession>